<dbReference type="EMBL" id="GFXV01001983">
    <property type="protein sequence ID" value="MBW13788.1"/>
    <property type="molecule type" value="Transcribed_RNA"/>
</dbReference>
<dbReference type="GO" id="GO:0007368">
    <property type="term" value="P:determination of left/right symmetry"/>
    <property type="evidence" value="ECO:0007669"/>
    <property type="project" value="TreeGrafter"/>
</dbReference>
<evidence type="ECO:0000256" key="5">
    <source>
        <dbReference type="ARBA" id="ARBA00022490"/>
    </source>
</evidence>
<reference evidence="13" key="1">
    <citation type="submission" date="2017-10" db="EMBL/GenBank/DDBJ databases">
        <title>Transcriptome Assembly of Sugarcane Aphid Adults.</title>
        <authorList>
            <person name="Scully E.D."/>
            <person name="Palmer N.A."/>
            <person name="Geib S.M."/>
            <person name="Sarath G."/>
            <person name="Sattler S.E."/>
        </authorList>
    </citation>
    <scope>NUCLEOTIDE SEQUENCE</scope>
    <source>
        <tissue evidence="13">Whole body</tissue>
    </source>
</reference>
<dbReference type="AlphaFoldDB" id="A0A2H8TKH8"/>
<evidence type="ECO:0000256" key="1">
    <source>
        <dbReference type="ARBA" id="ARBA00004048"/>
    </source>
</evidence>
<evidence type="ECO:0000256" key="8">
    <source>
        <dbReference type="ARBA" id="ARBA00023069"/>
    </source>
</evidence>
<dbReference type="InterPro" id="IPR042422">
    <property type="entry name" value="CC103"/>
</dbReference>
<evidence type="ECO:0000256" key="3">
    <source>
        <dbReference type="ARBA" id="ARBA00004496"/>
    </source>
</evidence>
<dbReference type="GO" id="GO:0003351">
    <property type="term" value="P:epithelial cilium movement involved in extracellular fluid movement"/>
    <property type="evidence" value="ECO:0007669"/>
    <property type="project" value="TreeGrafter"/>
</dbReference>
<comment type="similarity">
    <text evidence="10">Belongs to the DNAAF19/PR46b family.</text>
</comment>
<protein>
    <submittedName>
        <fullName evidence="13">Coiled-coil domain-containing protein 103</fullName>
    </submittedName>
</protein>
<dbReference type="GO" id="GO:0031514">
    <property type="term" value="C:motile cilium"/>
    <property type="evidence" value="ECO:0007669"/>
    <property type="project" value="UniProtKB-SubCell"/>
</dbReference>
<comment type="subcellular location">
    <subcellularLocation>
        <location evidence="2">Cell projection</location>
        <location evidence="2">Cilium</location>
        <location evidence="2">Flagellum</location>
    </subcellularLocation>
    <subcellularLocation>
        <location evidence="3">Cytoplasm</location>
    </subcellularLocation>
</comment>
<comment type="function">
    <text evidence="1">Dynein-attachment factor required for cilia motility.</text>
</comment>
<keyword evidence="7" id="KW-0282">Flagellum</keyword>
<evidence type="ECO:0000256" key="4">
    <source>
        <dbReference type="ARBA" id="ARBA00011738"/>
    </source>
</evidence>
<accession>A0A2H8TKH8</accession>
<organism evidence="13">
    <name type="scientific">Melanaphis sacchari</name>
    <dbReference type="NCBI Taxonomy" id="742174"/>
    <lineage>
        <taxon>Eukaryota</taxon>
        <taxon>Metazoa</taxon>
        <taxon>Ecdysozoa</taxon>
        <taxon>Arthropoda</taxon>
        <taxon>Hexapoda</taxon>
        <taxon>Insecta</taxon>
        <taxon>Pterygota</taxon>
        <taxon>Neoptera</taxon>
        <taxon>Paraneoptera</taxon>
        <taxon>Hemiptera</taxon>
        <taxon>Sternorrhyncha</taxon>
        <taxon>Aphidomorpha</taxon>
        <taxon>Aphidoidea</taxon>
        <taxon>Aphididae</taxon>
        <taxon>Aphidini</taxon>
        <taxon>Melanaphis</taxon>
    </lineage>
</organism>
<keyword evidence="8" id="KW-0969">Cilium</keyword>
<sequence>MGSSADFKSLEDELIDNVEKDVRYWQQNDAKLRAVKSVSTYQEFSDIVKAAHLRPLSKKEIECKSNPPAVWNNVVATHNMQDSKQLSSEFVVPDVDIKDNIPSACSPIVQEFILSFHRLSSAKHRYKYLSLHGAENVAATFHTEEIPPSVLVELLETLLIFPSNSVPDIVAVTRLLDVITGTKRFELAIEFLSSTELDTLCNLFNKLEESLKSGQQDLAEQGVTEWSLSTLRRKYKV</sequence>
<keyword evidence="9" id="KW-0966">Cell projection</keyword>
<comment type="subunit">
    <text evidence="4">Homodimer.</text>
</comment>
<evidence type="ECO:0000256" key="6">
    <source>
        <dbReference type="ARBA" id="ARBA00022794"/>
    </source>
</evidence>
<dbReference type="InterPro" id="IPR025986">
    <property type="entry name" value="RPAP3-like_C"/>
</dbReference>
<gene>
    <name evidence="13" type="primary">CCDC103_0</name>
</gene>
<keyword evidence="5" id="KW-0963">Cytoplasm</keyword>
<dbReference type="InterPro" id="IPR031733">
    <property type="entry name" value="Dynein_attach_N"/>
</dbReference>
<evidence type="ECO:0000259" key="11">
    <source>
        <dbReference type="Pfam" id="PF13877"/>
    </source>
</evidence>
<name>A0A2H8TKH8_9HEMI</name>
<evidence type="ECO:0000256" key="2">
    <source>
        <dbReference type="ARBA" id="ARBA00004230"/>
    </source>
</evidence>
<dbReference type="GO" id="GO:0005576">
    <property type="term" value="C:extracellular region"/>
    <property type="evidence" value="ECO:0007669"/>
    <property type="project" value="GOC"/>
</dbReference>
<evidence type="ECO:0000259" key="12">
    <source>
        <dbReference type="Pfam" id="PF15867"/>
    </source>
</evidence>
<dbReference type="OrthoDB" id="447931at2759"/>
<dbReference type="Pfam" id="PF13877">
    <property type="entry name" value="RPAP3_C"/>
    <property type="match status" value="1"/>
</dbReference>
<proteinExistence type="inferred from homology"/>
<feature type="domain" description="RNA-polymerase II-associated protein 3-like C-terminal" evidence="11">
    <location>
        <begin position="110"/>
        <end position="196"/>
    </location>
</feature>
<evidence type="ECO:0000313" key="13">
    <source>
        <dbReference type="EMBL" id="MBW13788.1"/>
    </source>
</evidence>
<dbReference type="PANTHER" id="PTHR28572:SF1">
    <property type="entry name" value="COILED-COIL DOMAIN-CONTAINING PROTEIN 103"/>
    <property type="match status" value="1"/>
</dbReference>
<keyword evidence="6" id="KW-0970">Cilium biogenesis/degradation</keyword>
<dbReference type="PANTHER" id="PTHR28572">
    <property type="entry name" value="COILED-COIL DOMAIN-CONTAINING PROTEIN 103"/>
    <property type="match status" value="1"/>
</dbReference>
<dbReference type="GO" id="GO:0036157">
    <property type="term" value="C:outer dynein arm"/>
    <property type="evidence" value="ECO:0007669"/>
    <property type="project" value="InterPro"/>
</dbReference>
<evidence type="ECO:0000256" key="9">
    <source>
        <dbReference type="ARBA" id="ARBA00023273"/>
    </source>
</evidence>
<evidence type="ECO:0000256" key="7">
    <source>
        <dbReference type="ARBA" id="ARBA00022846"/>
    </source>
</evidence>
<evidence type="ECO:0000256" key="10">
    <source>
        <dbReference type="ARBA" id="ARBA00049986"/>
    </source>
</evidence>
<feature type="domain" description="Dynein attachment factor N-terminal" evidence="12">
    <location>
        <begin position="6"/>
        <end position="72"/>
    </location>
</feature>
<dbReference type="Pfam" id="PF15867">
    <property type="entry name" value="Dynein_attach_N"/>
    <property type="match status" value="1"/>
</dbReference>
<dbReference type="GO" id="GO:0036159">
    <property type="term" value="P:inner dynein arm assembly"/>
    <property type="evidence" value="ECO:0007669"/>
    <property type="project" value="TreeGrafter"/>
</dbReference>